<dbReference type="EMBL" id="AMYD01001421">
    <property type="protein sequence ID" value="EQB53218.1"/>
    <property type="molecule type" value="Genomic_DNA"/>
</dbReference>
<feature type="compositionally biased region" description="Acidic residues" evidence="1">
    <location>
        <begin position="461"/>
        <end position="493"/>
    </location>
</feature>
<feature type="compositionally biased region" description="Low complexity" evidence="1">
    <location>
        <begin position="427"/>
        <end position="436"/>
    </location>
</feature>
<feature type="compositionally biased region" description="Acidic residues" evidence="1">
    <location>
        <begin position="1365"/>
        <end position="1401"/>
    </location>
</feature>
<comment type="caution">
    <text evidence="3">The sequence shown here is derived from an EMBL/GenBank/DDBJ whole genome shotgun (WGS) entry which is preliminary data.</text>
</comment>
<feature type="compositionally biased region" description="Basic and acidic residues" evidence="1">
    <location>
        <begin position="446"/>
        <end position="459"/>
    </location>
</feature>
<accession>T0KK50</accession>
<evidence type="ECO:0000313" key="3">
    <source>
        <dbReference type="EMBL" id="EQB53218.1"/>
    </source>
</evidence>
<feature type="compositionally biased region" description="Pro residues" evidence="1">
    <location>
        <begin position="1237"/>
        <end position="1249"/>
    </location>
</feature>
<name>T0KK50_COLGC</name>
<feature type="compositionally biased region" description="Basic residues" evidence="1">
    <location>
        <begin position="821"/>
        <end position="832"/>
    </location>
</feature>
<dbReference type="Proteomes" id="UP000015530">
    <property type="component" value="Unassembled WGS sequence"/>
</dbReference>
<feature type="compositionally biased region" description="Polar residues" evidence="1">
    <location>
        <begin position="1324"/>
        <end position="1340"/>
    </location>
</feature>
<feature type="compositionally biased region" description="Low complexity" evidence="1">
    <location>
        <begin position="621"/>
        <end position="632"/>
    </location>
</feature>
<reference evidence="4" key="1">
    <citation type="journal article" date="2013" name="Mol. Plant Microbe Interact.">
        <title>Global aspects of pacC regulation of pathogenicity genes in Colletotrichum gloeosporioides as revealed by transcriptome analysis.</title>
        <authorList>
            <person name="Alkan N."/>
            <person name="Meng X."/>
            <person name="Friedlander G."/>
            <person name="Reuveni E."/>
            <person name="Sukno S."/>
            <person name="Sherman A."/>
            <person name="Thon M."/>
            <person name="Fluhr R."/>
            <person name="Prusky D."/>
        </authorList>
    </citation>
    <scope>NUCLEOTIDE SEQUENCE [LARGE SCALE GENOMIC DNA]</scope>
    <source>
        <strain evidence="4">Cg-14</strain>
    </source>
</reference>
<feature type="region of interest" description="Disordered" evidence="1">
    <location>
        <begin position="191"/>
        <end position="218"/>
    </location>
</feature>
<feature type="compositionally biased region" description="Acidic residues" evidence="1">
    <location>
        <begin position="1484"/>
        <end position="1498"/>
    </location>
</feature>
<dbReference type="HOGENOM" id="CLU_002397_0_0_1"/>
<gene>
    <name evidence="3" type="ORF">CGLO_07084</name>
</gene>
<proteinExistence type="predicted"/>
<feature type="region of interest" description="Disordered" evidence="1">
    <location>
        <begin position="345"/>
        <end position="646"/>
    </location>
</feature>
<feature type="compositionally biased region" description="Basic residues" evidence="1">
    <location>
        <begin position="1450"/>
        <end position="1461"/>
    </location>
</feature>
<feature type="region of interest" description="Disordered" evidence="1">
    <location>
        <begin position="969"/>
        <end position="1005"/>
    </location>
</feature>
<feature type="compositionally biased region" description="Polar residues" evidence="1">
    <location>
        <begin position="567"/>
        <end position="578"/>
    </location>
</feature>
<feature type="compositionally biased region" description="Acidic residues" evidence="1">
    <location>
        <begin position="991"/>
        <end position="1002"/>
    </location>
</feature>
<feature type="compositionally biased region" description="Polar residues" evidence="1">
    <location>
        <begin position="685"/>
        <end position="705"/>
    </location>
</feature>
<feature type="compositionally biased region" description="Basic residues" evidence="1">
    <location>
        <begin position="1553"/>
        <end position="1562"/>
    </location>
</feature>
<dbReference type="OrthoDB" id="5368821at2759"/>
<feature type="compositionally biased region" description="Acidic residues" evidence="1">
    <location>
        <begin position="1129"/>
        <end position="1138"/>
    </location>
</feature>
<feature type="compositionally biased region" description="Polar residues" evidence="1">
    <location>
        <begin position="754"/>
        <end position="770"/>
    </location>
</feature>
<dbReference type="STRING" id="1237896.T0KK50"/>
<feature type="compositionally biased region" description="Low complexity" evidence="1">
    <location>
        <begin position="1526"/>
        <end position="1537"/>
    </location>
</feature>
<feature type="compositionally biased region" description="Acidic residues" evidence="1">
    <location>
        <begin position="538"/>
        <end position="561"/>
    </location>
</feature>
<feature type="compositionally biased region" description="Polar residues" evidence="1">
    <location>
        <begin position="1197"/>
        <end position="1208"/>
    </location>
</feature>
<feature type="compositionally biased region" description="Basic and acidic residues" evidence="1">
    <location>
        <begin position="407"/>
        <end position="418"/>
    </location>
</feature>
<feature type="region of interest" description="Disordered" evidence="1">
    <location>
        <begin position="666"/>
        <end position="777"/>
    </location>
</feature>
<dbReference type="eggNOG" id="ENOG502SF1H">
    <property type="taxonomic scope" value="Eukaryota"/>
</dbReference>
<feature type="region of interest" description="Disordered" evidence="1">
    <location>
        <begin position="248"/>
        <end position="276"/>
    </location>
</feature>
<feature type="compositionally biased region" description="Basic residues" evidence="1">
    <location>
        <begin position="609"/>
        <end position="619"/>
    </location>
</feature>
<feature type="region of interest" description="Disordered" evidence="1">
    <location>
        <begin position="816"/>
        <end position="903"/>
    </location>
</feature>
<evidence type="ECO:0000313" key="4">
    <source>
        <dbReference type="Proteomes" id="UP000015530"/>
    </source>
</evidence>
<feature type="compositionally biased region" description="Acidic residues" evidence="1">
    <location>
        <begin position="373"/>
        <end position="385"/>
    </location>
</feature>
<sequence>MEKDLRLRLVVRRHGVPDVKLLWNATANEDLTISKLVAQVNEVIPLESGEWGLEDYAVELKDASGDGFECVHYHLVSKVLKEDDQVLIRPLLTDDLKRRKLSGRHQISSDGRHLVDGLAYGRSWLKAPRDRPNVALPPRKKARITYSSDDENDSPSEISSDTELPMIEYDSSTRAHQDPSSVKLRARFYDAESDGDEEGDDEFEPGADGDDDEDMGSEDDDIREELRLISEDNAAVREGDLLEELRTIRGKRASSGSRDTVHSTPPRRASPVASASNALVRSATRTSTGMDFLDKIIALRAAFPTAPFAIVEPTLLRCDSDPERAYRKLSKKFSAQLGIRQMLERQERSLSSSPIRHSDRNEGRELVLRETSSEEDSDSAADELEEHQSNEPNDDSDEASETLNHNTHPDSKDGKDDLSSESDSDSSSESSAVASDSDSDQEMDDLDKSSEEGSDKSLEDSSSDDSSDSGDEAPVPDDNSEVEDQDIPEEESGSDSNSDGSRAVTGRRSSEGAPADVDMVSSSGSSSDSSSDSPSDSSESDEESSSGDSSSDSDSDSDSGPEEIPATTLSKQYQTLQPVISPEPTKATPAAALAVHTPTVPPGQGLTKTQKRNARRKLAKQSAAQGSSASGQISREPSQMTAPEIPDDIAALLARKKALLEAFVLDAPEESQSQEKSPEIPDSAPQDSSQVVYAEASQSPSTQEDSAQRRMKPNVGAARRMLMGSLGLKNPKTKADEDKIRQDLMKGVRPHTNARLTEASQSGESAQTQESVEEDPEAWREKIAYRAVECCHEGVELSEPPFPFVQRWDPQQQVEEWFGSKNKRGGKRKRVQRNQAQFYDDGDSQSSKKRRVDGDDSIMTFSEGVEEGDTTLNYDDPVEEPAAPKARPEESQMTDVEDLPSLPDDLTTLPELRPGAAKAGMVITWKQWVLSTQTNWQPEVINVTGILVRVFDEDATDFEFLLAQRDRDHDRKEKVYDESTGQRVYDRFEAPDDDEDEDESGFDDGYRKITFAELIEPKILQDPLDGKQMPVVNEESSGPTDSVVHETVYDTQSQPSQFPGKNASPPEADEDGSQSQIDAKDGQAKANMGDGQSQVVAEHDEMVVDPSEQDQSTSNPEPPIDNAQPANYIEDEADEDDVATPKASAQAKVKNVIVETEESQESGTSQAPTAFSISSDRRHEISLMIEEAGFRKDLSPSVLQRKTSSPTRQLMEMSEAANSRSSEAPVLEASSVKDTTPAPPQSDSIPPPSSATSVRSGRQPDDDFSFHTGGDDVPMNDTGDGSPILGASTPKANVQTPPRQNQSPVEPGTTDSFPSLEDIFLEATQPSTQNNESPSKSQVFSDIKSRKSIVKLDTDYEAAMRRIDEEGDEDDEEDEDNEEDENDEEAEDEDDEDEEDEDDESPQAFRGTRKQLFPNSSQPAPSRSPELPDMRPMPKTAPSSFSESQDVKPKKPFIRFTKRKSQSSPFVIPDGSQVISVSSSPEPPVEEDYAEDEIDDDYQEKSSSLPHGSGWVKKNKPSRAKSMPPARTTANAAAGRRSIPPSSMPARTNTKSRGQRKSMTRF</sequence>
<evidence type="ECO:0000256" key="1">
    <source>
        <dbReference type="SAM" id="MobiDB-lite"/>
    </source>
</evidence>
<dbReference type="OMA" id="HLIIQRH"/>
<evidence type="ECO:0000259" key="2">
    <source>
        <dbReference type="Pfam" id="PF24054"/>
    </source>
</evidence>
<dbReference type="Pfam" id="PF24054">
    <property type="entry name" value="DUF7357"/>
    <property type="match status" value="1"/>
</dbReference>
<feature type="compositionally biased region" description="Basic and acidic residues" evidence="1">
    <location>
        <begin position="733"/>
        <end position="746"/>
    </location>
</feature>
<protein>
    <recommendedName>
        <fullName evidence="2">DUF7357 domain-containing protein</fullName>
    </recommendedName>
</protein>
<feature type="compositionally biased region" description="Low complexity" evidence="1">
    <location>
        <begin position="521"/>
        <end position="537"/>
    </location>
</feature>
<feature type="region of interest" description="Disordered" evidence="1">
    <location>
        <begin position="129"/>
        <end position="164"/>
    </location>
</feature>
<organism evidence="3 4">
    <name type="scientific">Colletotrichum gloeosporioides (strain Cg-14)</name>
    <name type="common">Anthracnose fungus</name>
    <name type="synonym">Glomerella cingulata</name>
    <dbReference type="NCBI Taxonomy" id="1237896"/>
    <lineage>
        <taxon>Eukaryota</taxon>
        <taxon>Fungi</taxon>
        <taxon>Dikarya</taxon>
        <taxon>Ascomycota</taxon>
        <taxon>Pezizomycotina</taxon>
        <taxon>Sordariomycetes</taxon>
        <taxon>Hypocreomycetidae</taxon>
        <taxon>Glomerellales</taxon>
        <taxon>Glomerellaceae</taxon>
        <taxon>Colletotrichum</taxon>
        <taxon>Colletotrichum gloeosporioides species complex</taxon>
    </lineage>
</organism>
<feature type="compositionally biased region" description="Polar residues" evidence="1">
    <location>
        <begin position="1049"/>
        <end position="1059"/>
    </location>
</feature>
<feature type="compositionally biased region" description="Basic and acidic residues" evidence="1">
    <location>
        <begin position="356"/>
        <end position="372"/>
    </location>
</feature>
<feature type="compositionally biased region" description="Polar residues" evidence="1">
    <location>
        <begin position="1290"/>
        <end position="1313"/>
    </location>
</feature>
<feature type="domain" description="DUF7357" evidence="2">
    <location>
        <begin position="5"/>
        <end position="139"/>
    </location>
</feature>
<feature type="compositionally biased region" description="Basic and acidic residues" evidence="1">
    <location>
        <begin position="1350"/>
        <end position="1364"/>
    </location>
</feature>
<feature type="region of interest" description="Disordered" evidence="1">
    <location>
        <begin position="1020"/>
        <end position="1562"/>
    </location>
</feature>
<dbReference type="InterPro" id="IPR055781">
    <property type="entry name" value="DUF7357"/>
</dbReference>